<dbReference type="PANTHER" id="PTHR46323:SF2">
    <property type="entry name" value="BETA-GALACTOSIDASE"/>
    <property type="match status" value="1"/>
</dbReference>
<proteinExistence type="inferred from homology"/>
<dbReference type="SMART" id="SM01038">
    <property type="entry name" value="Bgal_small_N"/>
    <property type="match status" value="1"/>
</dbReference>
<feature type="binding site" evidence="10">
    <location>
        <position position="612"/>
    </location>
    <ligand>
        <name>substrate</name>
    </ligand>
</feature>
<keyword evidence="13" id="KW-1185">Reference proteome</keyword>
<keyword evidence="7 10" id="KW-0915">Sodium</keyword>
<dbReference type="PANTHER" id="PTHR46323">
    <property type="entry name" value="BETA-GALACTOSIDASE"/>
    <property type="match status" value="1"/>
</dbReference>
<dbReference type="InterPro" id="IPR036156">
    <property type="entry name" value="Beta-gal/glucu_dom_sf"/>
</dbReference>
<dbReference type="Pfam" id="PF02837">
    <property type="entry name" value="Glyco_hydro_2_N"/>
    <property type="match status" value="1"/>
</dbReference>
<dbReference type="Gene3D" id="2.70.98.10">
    <property type="match status" value="1"/>
</dbReference>
<dbReference type="InterPro" id="IPR006102">
    <property type="entry name" value="Ig-like_GH2"/>
</dbReference>
<feature type="binding site" evidence="10">
    <location>
        <position position="470"/>
    </location>
    <ligand>
        <name>Mg(2+)</name>
        <dbReference type="ChEBI" id="CHEBI:18420"/>
        <label>1</label>
    </ligand>
</feature>
<dbReference type="Gene3D" id="2.60.120.260">
    <property type="entry name" value="Galactose-binding domain-like"/>
    <property type="match status" value="1"/>
</dbReference>
<dbReference type="Gene3D" id="3.20.20.80">
    <property type="entry name" value="Glycosidases"/>
    <property type="match status" value="1"/>
</dbReference>
<comment type="similarity">
    <text evidence="2 10">Belongs to the glycosyl hydrolase 2 family.</text>
</comment>
<feature type="binding site" evidence="10">
    <location>
        <position position="1012"/>
    </location>
    <ligand>
        <name>substrate</name>
    </ligand>
</feature>
<dbReference type="InterPro" id="IPR013783">
    <property type="entry name" value="Ig-like_fold"/>
</dbReference>
<dbReference type="InterPro" id="IPR006103">
    <property type="entry name" value="Glyco_hydro_2_cat"/>
</dbReference>
<feature type="binding site" evidence="10">
    <location>
        <position position="612"/>
    </location>
    <ligand>
        <name>Na(+)</name>
        <dbReference type="ChEBI" id="CHEBI:29101"/>
    </ligand>
</feature>
<dbReference type="HAMAP" id="MF_01687">
    <property type="entry name" value="Beta_gal"/>
    <property type="match status" value="1"/>
</dbReference>
<keyword evidence="6 10" id="KW-0460">Magnesium</keyword>
<dbReference type="SUPFAM" id="SSF49785">
    <property type="entry name" value="Galactose-binding domain-like"/>
    <property type="match status" value="1"/>
</dbReference>
<dbReference type="InterPro" id="IPR014718">
    <property type="entry name" value="GH-type_carb-bd"/>
</dbReference>
<dbReference type="SUPFAM" id="SSF74650">
    <property type="entry name" value="Galactose mutarotase-like"/>
    <property type="match status" value="1"/>
</dbReference>
<feature type="site" description="Transition state stabilizer" evidence="10">
    <location>
        <position position="366"/>
    </location>
</feature>
<dbReference type="Pfam" id="PF00703">
    <property type="entry name" value="Glyco_hydro_2"/>
    <property type="match status" value="1"/>
</dbReference>
<feature type="domain" description="Beta galactosidase small chain/" evidence="11">
    <location>
        <begin position="761"/>
        <end position="1034"/>
    </location>
</feature>
<feature type="binding site" evidence="10">
    <location>
        <position position="209"/>
    </location>
    <ligand>
        <name>Na(+)</name>
        <dbReference type="ChEBI" id="CHEBI:29101"/>
    </ligand>
</feature>
<keyword evidence="8 10" id="KW-0326">Glycosidase</keyword>
<dbReference type="Pfam" id="PF02836">
    <property type="entry name" value="Glyco_hydro_2_C"/>
    <property type="match status" value="1"/>
</dbReference>
<feature type="active site" description="Nucleophile" evidence="10">
    <location>
        <position position="546"/>
    </location>
</feature>
<keyword evidence="5 10" id="KW-0378">Hydrolase</keyword>
<dbReference type="Pfam" id="PF16353">
    <property type="entry name" value="LacZ_4"/>
    <property type="match status" value="1"/>
</dbReference>
<dbReference type="InterPro" id="IPR032312">
    <property type="entry name" value="LacZ_4"/>
</dbReference>
<feature type="site" description="Transition state stabilizer" evidence="10">
    <location>
        <position position="400"/>
    </location>
</feature>
<feature type="binding site" evidence="10">
    <location>
        <begin position="546"/>
        <end position="549"/>
    </location>
    <ligand>
        <name>substrate</name>
    </ligand>
</feature>
<evidence type="ECO:0000256" key="4">
    <source>
        <dbReference type="ARBA" id="ARBA00022723"/>
    </source>
</evidence>
<dbReference type="Gene3D" id="2.60.40.10">
    <property type="entry name" value="Immunoglobulins"/>
    <property type="match status" value="2"/>
</dbReference>
<feature type="binding site" evidence="10">
    <location>
        <position position="427"/>
    </location>
    <ligand>
        <name>Mg(2+)</name>
        <dbReference type="ChEBI" id="CHEBI:18420"/>
        <label>1</label>
    </ligand>
</feature>
<evidence type="ECO:0000313" key="12">
    <source>
        <dbReference type="EMBL" id="QYM91594.1"/>
    </source>
</evidence>
<keyword evidence="4 10" id="KW-0479">Metal-binding</keyword>
<evidence type="ECO:0000256" key="2">
    <source>
        <dbReference type="ARBA" id="ARBA00007401"/>
    </source>
</evidence>
<dbReference type="InterPro" id="IPR023232">
    <property type="entry name" value="Glyco_hydro_2_AS"/>
</dbReference>
<feature type="binding site" evidence="10">
    <location>
        <position position="609"/>
    </location>
    <ligand>
        <name>Na(+)</name>
        <dbReference type="ChEBI" id="CHEBI:29101"/>
    </ligand>
</feature>
<dbReference type="InterPro" id="IPR050347">
    <property type="entry name" value="Bact_Beta-galactosidase"/>
</dbReference>
<dbReference type="Proteomes" id="UP000824976">
    <property type="component" value="Chromosome"/>
</dbReference>
<name>A0ABX8W0S3_9GAMM</name>
<feature type="binding site" evidence="10">
    <location>
        <position position="605"/>
    </location>
    <ligand>
        <name>Mg(2+)</name>
        <dbReference type="ChEBI" id="CHEBI:18420"/>
        <label>2</label>
    </ligand>
</feature>
<evidence type="ECO:0000256" key="5">
    <source>
        <dbReference type="ARBA" id="ARBA00022801"/>
    </source>
</evidence>
<dbReference type="InterPro" id="IPR023230">
    <property type="entry name" value="Glyco_hydro_2_CS"/>
</dbReference>
<dbReference type="RefSeq" id="WP_220178068.1">
    <property type="nucleotide sequence ID" value="NZ_CP040817.1"/>
</dbReference>
<evidence type="ECO:0000256" key="9">
    <source>
        <dbReference type="ARBA" id="ARBA00032230"/>
    </source>
</evidence>
<feature type="active site" description="Proton donor" evidence="10">
    <location>
        <position position="470"/>
    </location>
</feature>
<dbReference type="PRINTS" id="PR00132">
    <property type="entry name" value="GLHYDRLASE2"/>
</dbReference>
<dbReference type="NCBIfam" id="NF007074">
    <property type="entry name" value="PRK09525.1"/>
    <property type="match status" value="1"/>
</dbReference>
<comment type="cofactor">
    <cofactor evidence="10">
        <name>Na(+)</name>
        <dbReference type="ChEBI" id="CHEBI:29101"/>
    </cofactor>
    <text evidence="10">Binds 1 sodium ion per monomer.</text>
</comment>
<dbReference type="EC" id="3.2.1.23" evidence="3 10"/>
<evidence type="ECO:0000259" key="11">
    <source>
        <dbReference type="SMART" id="SM01038"/>
    </source>
</evidence>
<evidence type="ECO:0000256" key="3">
    <source>
        <dbReference type="ARBA" id="ARBA00012756"/>
    </source>
</evidence>
<feature type="binding site" evidence="10">
    <location>
        <position position="110"/>
    </location>
    <ligand>
        <name>substrate</name>
    </ligand>
</feature>
<dbReference type="SUPFAM" id="SSF49303">
    <property type="entry name" value="beta-Galactosidase/glucuronidase domain"/>
    <property type="match status" value="2"/>
</dbReference>
<dbReference type="SUPFAM" id="SSF51445">
    <property type="entry name" value="(Trans)glycosidases"/>
    <property type="match status" value="1"/>
</dbReference>
<comment type="cofactor">
    <cofactor evidence="10">
        <name>Mg(2+)</name>
        <dbReference type="ChEBI" id="CHEBI:18420"/>
    </cofactor>
    <text evidence="10">Binds 2 magnesium ions per monomer.</text>
</comment>
<evidence type="ECO:0000313" key="13">
    <source>
        <dbReference type="Proteomes" id="UP000824976"/>
    </source>
</evidence>
<protein>
    <recommendedName>
        <fullName evidence="3 10">Beta-galactosidase</fullName>
        <shortName evidence="10">Beta-gal</shortName>
        <ecNumber evidence="3 10">3.2.1.23</ecNumber>
    </recommendedName>
    <alternativeName>
        <fullName evidence="9 10">Lactase</fullName>
    </alternativeName>
</protein>
<dbReference type="EMBL" id="CP040817">
    <property type="protein sequence ID" value="QYM91594.1"/>
    <property type="molecule type" value="Genomic_DNA"/>
</dbReference>
<evidence type="ECO:0000256" key="7">
    <source>
        <dbReference type="ARBA" id="ARBA00023053"/>
    </source>
</evidence>
<dbReference type="InterPro" id="IPR006104">
    <property type="entry name" value="Glyco_hydro_2_N"/>
</dbReference>
<feature type="binding site" evidence="10">
    <location>
        <position position="209"/>
    </location>
    <ligand>
        <name>substrate</name>
    </ligand>
</feature>
<evidence type="ECO:0000256" key="6">
    <source>
        <dbReference type="ARBA" id="ARBA00022842"/>
    </source>
</evidence>
<evidence type="ECO:0000256" key="10">
    <source>
        <dbReference type="HAMAP-Rule" id="MF_01687"/>
    </source>
</evidence>
<dbReference type="PROSITE" id="PS00608">
    <property type="entry name" value="GLYCOSYL_HYDROL_F2_2"/>
    <property type="match status" value="1"/>
</dbReference>
<feature type="binding site" evidence="10">
    <location>
        <position position="470"/>
    </location>
    <ligand>
        <name>substrate</name>
    </ligand>
</feature>
<reference evidence="12 13" key="1">
    <citation type="submission" date="2019-06" db="EMBL/GenBank/DDBJ databases">
        <title>Complete genome of Dickeya zeae PL65.</title>
        <authorList>
            <person name="Boluk G."/>
            <person name="Arif M."/>
        </authorList>
    </citation>
    <scope>NUCLEOTIDE SEQUENCE [LARGE SCALE GENOMIC DNA]</scope>
    <source>
        <strain evidence="12 13">PL65</strain>
    </source>
</reference>
<evidence type="ECO:0000256" key="8">
    <source>
        <dbReference type="ARBA" id="ARBA00023295"/>
    </source>
</evidence>
<dbReference type="InterPro" id="IPR023933">
    <property type="entry name" value="Glyco_hydro_2_beta_Galsidase"/>
</dbReference>
<gene>
    <name evidence="10" type="primary">lacZ</name>
    <name evidence="12" type="ORF">FGI21_06730</name>
</gene>
<dbReference type="InterPro" id="IPR008979">
    <property type="entry name" value="Galactose-bd-like_sf"/>
</dbReference>
<dbReference type="InterPro" id="IPR004199">
    <property type="entry name" value="B-gal_small/dom_5"/>
</dbReference>
<dbReference type="InterPro" id="IPR017853">
    <property type="entry name" value="GH"/>
</dbReference>
<dbReference type="InterPro" id="IPR006101">
    <property type="entry name" value="Glyco_hydro_2"/>
</dbReference>
<feature type="binding site" evidence="10">
    <location>
        <position position="425"/>
    </location>
    <ligand>
        <name>Mg(2+)</name>
        <dbReference type="ChEBI" id="CHEBI:18420"/>
        <label>1</label>
    </ligand>
</feature>
<organism evidence="12 13">
    <name type="scientific">Dickeya zeae</name>
    <dbReference type="NCBI Taxonomy" id="204042"/>
    <lineage>
        <taxon>Bacteria</taxon>
        <taxon>Pseudomonadati</taxon>
        <taxon>Pseudomonadota</taxon>
        <taxon>Gammaproteobacteria</taxon>
        <taxon>Enterobacterales</taxon>
        <taxon>Pectobacteriaceae</taxon>
        <taxon>Dickeya</taxon>
    </lineage>
</organism>
<dbReference type="PROSITE" id="PS00719">
    <property type="entry name" value="GLYCOSYL_HYDROL_F2_1"/>
    <property type="match status" value="1"/>
</dbReference>
<sequence length="1036" mass="118912">MSTVSAYVPLSGISLADILARRDWENPACPHIRRLDAHPPFSSWRDLNAARDDAPSDRRQLLNGEWTFSYFARPQAVPEQWLAQDLHDADQITVPSNWQLAGYDAPIYTNVKYPIPINPPFVPEDNPTGCYSLTFSVDPDWLAQGQTRIVLDGVNSAFHLWCNGQWVGYSQDSRLPAEFDLTPCLQVGENRLAVMVLRWSDGTYLEDQDMWRMSGIYRDVYLLHKPAVHLRDVQLTTPLRHSYTQGTLCVTALANLPEDQADRWQLAVQLWRGEHLVGEQRKPFGTPAIDERGAYHDRVSLQLEVTQPALWSAEEPNLYRAVVALECDGTLVEAEAYDVGFREVTIRNGLLLLNGQPLLIRGTNRHEHHPQHGQAIDEATMRQDILLMKQHNFNAVRCSHYPNHPLWYRLCDRYGLYVVDEANIETHGMQPMSRLSDDPRWLPAYAERVTRMVQRDRNHPCIIIWSLGNESGYGHTHSALYQWVKQQDPTRPVQYEGGGANTPATDILCPMYARVDQDQPFPAVPKWSIKKWIGLPGEHRPLILCEYAHAMGNSFGGFDRYWQAFRQYPRLQGGFVWDWVDQALVREQDGKTHWAYGGDFGDKPNDRQFCLNGLVFPDRTPHPALYEAQRAQQFFQFSRHDDAPLTLTVTSECLFRHSDNEELHWRIMQDDVQLASGRVPLDIAPQGNQTLTLLEQVPAPQHHADMWLTVEVIQPNATDWSPAGHRCAWDQWQLPMPLARPLPPVHDGKCPSLSQTDEQFEVTLGQQRWVFNRHSGLLTQWWRDGHPQLLRPLQDNVTRAALDNDIGISEVDRIDPNAWVERWKLAGLYQYDTDCQYIHADTLSDSVLITTEHISHYQQQVLFISRKQWRIDARGVLTVNVDVEIARHLPSPARIGLSVQLAAVNPQVSWLGLGPHENYPDRRLAALHGRWQQPLEAMHTPYIFPSENGLRCHTQELRYGDWLIEGDFHFGIGRYSQQQLMSCTHHHLLQPEAGTWLNLDGFHMGVGGDDSWSPSVAPDFLLTAPRYRYQLQLRLR</sequence>
<dbReference type="Pfam" id="PF02929">
    <property type="entry name" value="Bgal_small_N"/>
    <property type="match status" value="1"/>
</dbReference>
<evidence type="ECO:0000256" key="1">
    <source>
        <dbReference type="ARBA" id="ARBA00001412"/>
    </source>
</evidence>
<comment type="catalytic activity">
    <reaction evidence="1 10">
        <text>Hydrolysis of terminal non-reducing beta-D-galactose residues in beta-D-galactosides.</text>
        <dbReference type="EC" id="3.2.1.23"/>
    </reaction>
</comment>
<comment type="subunit">
    <text evidence="10">Homotetramer.</text>
</comment>
<accession>A0ABX8W0S3</accession>
<dbReference type="InterPro" id="IPR011013">
    <property type="entry name" value="Gal_mutarotase_sf_dom"/>
</dbReference>